<feature type="domain" description="Roc" evidence="11">
    <location>
        <begin position="32"/>
        <end position="220"/>
    </location>
</feature>
<comment type="catalytic activity">
    <reaction evidence="9">
        <text>L-seryl-[protein] + ATP = O-phospho-L-seryl-[protein] + ADP + H(+)</text>
        <dbReference type="Rhea" id="RHEA:17989"/>
        <dbReference type="Rhea" id="RHEA-COMP:9863"/>
        <dbReference type="Rhea" id="RHEA-COMP:11604"/>
        <dbReference type="ChEBI" id="CHEBI:15378"/>
        <dbReference type="ChEBI" id="CHEBI:29999"/>
        <dbReference type="ChEBI" id="CHEBI:30616"/>
        <dbReference type="ChEBI" id="CHEBI:83421"/>
        <dbReference type="ChEBI" id="CHEBI:456216"/>
        <dbReference type="EC" id="2.7.11.1"/>
    </reaction>
</comment>
<dbReference type="PRINTS" id="PR00449">
    <property type="entry name" value="RASTRNSFRMNG"/>
</dbReference>
<keyword evidence="3" id="KW-0677">Repeat</keyword>
<evidence type="ECO:0000313" key="12">
    <source>
        <dbReference type="EMBL" id="CAG5133130.1"/>
    </source>
</evidence>
<feature type="non-terminal residue" evidence="12">
    <location>
        <position position="979"/>
    </location>
</feature>
<dbReference type="PROSITE" id="PS00108">
    <property type="entry name" value="PROTEIN_KINASE_ST"/>
    <property type="match status" value="1"/>
</dbReference>
<dbReference type="SUPFAM" id="SSF56112">
    <property type="entry name" value="Protein kinase-like (PK-like)"/>
    <property type="match status" value="1"/>
</dbReference>
<proteinExistence type="predicted"/>
<dbReference type="GO" id="GO:0003924">
    <property type="term" value="F:GTPase activity"/>
    <property type="evidence" value="ECO:0007669"/>
    <property type="project" value="InterPro"/>
</dbReference>
<dbReference type="InterPro" id="IPR027417">
    <property type="entry name" value="P-loop_NTPase"/>
</dbReference>
<keyword evidence="7" id="KW-0342">GTP-binding</keyword>
<dbReference type="Gene3D" id="1.10.510.10">
    <property type="entry name" value="Transferase(Phosphotransferase) domain 1"/>
    <property type="match status" value="1"/>
</dbReference>
<dbReference type="Proteomes" id="UP000678393">
    <property type="component" value="Unassembled WGS sequence"/>
</dbReference>
<dbReference type="InterPro" id="IPR005225">
    <property type="entry name" value="Small_GTP-bd"/>
</dbReference>
<dbReference type="Gene3D" id="3.30.200.20">
    <property type="entry name" value="Phosphorylase Kinase, domain 1"/>
    <property type="match status" value="1"/>
</dbReference>
<gene>
    <name evidence="12" type="ORF">CUNI_LOCUS18688</name>
</gene>
<comment type="catalytic activity">
    <reaction evidence="8">
        <text>L-threonyl-[protein] + ATP = O-phospho-L-threonyl-[protein] + ADP + H(+)</text>
        <dbReference type="Rhea" id="RHEA:46608"/>
        <dbReference type="Rhea" id="RHEA-COMP:11060"/>
        <dbReference type="Rhea" id="RHEA-COMP:11605"/>
        <dbReference type="ChEBI" id="CHEBI:15378"/>
        <dbReference type="ChEBI" id="CHEBI:30013"/>
        <dbReference type="ChEBI" id="CHEBI:30616"/>
        <dbReference type="ChEBI" id="CHEBI:61977"/>
        <dbReference type="ChEBI" id="CHEBI:456216"/>
        <dbReference type="EC" id="2.7.11.1"/>
    </reaction>
</comment>
<accession>A0A8S3ZYP2</accession>
<dbReference type="SMART" id="SM00175">
    <property type="entry name" value="RAB"/>
    <property type="match status" value="1"/>
</dbReference>
<dbReference type="GO" id="GO:0005525">
    <property type="term" value="F:GTP binding"/>
    <property type="evidence" value="ECO:0007669"/>
    <property type="project" value="InterPro"/>
</dbReference>
<dbReference type="EC" id="2.7.11.1" evidence="1"/>
<dbReference type="Pfam" id="PF16095">
    <property type="entry name" value="COR-A"/>
    <property type="match status" value="1"/>
</dbReference>
<dbReference type="EMBL" id="CAJHNH020005946">
    <property type="protein sequence ID" value="CAG5133130.1"/>
    <property type="molecule type" value="Genomic_DNA"/>
</dbReference>
<evidence type="ECO:0000256" key="6">
    <source>
        <dbReference type="ARBA" id="ARBA00022840"/>
    </source>
</evidence>
<dbReference type="AlphaFoldDB" id="A0A8S3ZYP2"/>
<dbReference type="Pfam" id="PF23748">
    <property type="entry name" value="Beta-prop_LRRK2"/>
    <property type="match status" value="1"/>
</dbReference>
<dbReference type="InterPro" id="IPR008271">
    <property type="entry name" value="Ser/Thr_kinase_AS"/>
</dbReference>
<dbReference type="Gene3D" id="3.40.50.300">
    <property type="entry name" value="P-loop containing nucleotide triphosphate hydrolases"/>
    <property type="match status" value="1"/>
</dbReference>
<dbReference type="PROSITE" id="PS51424">
    <property type="entry name" value="ROC"/>
    <property type="match status" value="1"/>
</dbReference>
<dbReference type="PANTHER" id="PTHR44329">
    <property type="entry name" value="SERINE/THREONINE-PROTEIN KINASE TNNI3K-RELATED"/>
    <property type="match status" value="1"/>
</dbReference>
<evidence type="ECO:0000256" key="7">
    <source>
        <dbReference type="ARBA" id="ARBA00023134"/>
    </source>
</evidence>
<evidence type="ECO:0000259" key="11">
    <source>
        <dbReference type="PROSITE" id="PS51424"/>
    </source>
</evidence>
<dbReference type="PROSITE" id="PS50011">
    <property type="entry name" value="PROTEIN_KINASE_DOM"/>
    <property type="match status" value="1"/>
</dbReference>
<comment type="caution">
    <text evidence="12">The sequence shown here is derived from an EMBL/GenBank/DDBJ whole genome shotgun (WGS) entry which is preliminary data.</text>
</comment>
<dbReference type="InterPro" id="IPR036388">
    <property type="entry name" value="WH-like_DNA-bd_sf"/>
</dbReference>
<evidence type="ECO:0000256" key="2">
    <source>
        <dbReference type="ARBA" id="ARBA00022679"/>
    </source>
</evidence>
<keyword evidence="13" id="KW-1185">Reference proteome</keyword>
<dbReference type="Pfam" id="PF25497">
    <property type="entry name" value="COR-B"/>
    <property type="match status" value="1"/>
</dbReference>
<dbReference type="InterPro" id="IPR000719">
    <property type="entry name" value="Prot_kinase_dom"/>
</dbReference>
<dbReference type="InterPro" id="IPR011009">
    <property type="entry name" value="Kinase-like_dom_sf"/>
</dbReference>
<dbReference type="GO" id="GO:0005524">
    <property type="term" value="F:ATP binding"/>
    <property type="evidence" value="ECO:0007669"/>
    <property type="project" value="UniProtKB-KW"/>
</dbReference>
<evidence type="ECO:0000256" key="4">
    <source>
        <dbReference type="ARBA" id="ARBA00022741"/>
    </source>
</evidence>
<dbReference type="OrthoDB" id="1866797at2759"/>
<evidence type="ECO:0000256" key="3">
    <source>
        <dbReference type="ARBA" id="ARBA00022737"/>
    </source>
</evidence>
<dbReference type="Pfam" id="PF00069">
    <property type="entry name" value="Pkinase"/>
    <property type="match status" value="1"/>
</dbReference>
<dbReference type="SUPFAM" id="SSF52540">
    <property type="entry name" value="P-loop containing nucleoside triphosphate hydrolases"/>
    <property type="match status" value="1"/>
</dbReference>
<protein>
    <recommendedName>
        <fullName evidence="1">non-specific serine/threonine protein kinase</fullName>
        <ecNumber evidence="1">2.7.11.1</ecNumber>
    </recommendedName>
</protein>
<feature type="domain" description="Protein kinase" evidence="10">
    <location>
        <begin position="593"/>
        <end position="854"/>
    </location>
</feature>
<sequence length="979" mass="112047">MPLDGLSLELDIGLTRGRIKDLTLYLHNRLKKAQRYYRMKLMVVGFGGRGKTSLLQALKRKIRNIPSEKPAVTVGVIVEDWRYDRQRFNKTVTYTLNTWDFAGQEDFYSTHQCFLSNRTLYLVVYDISMGTDEIDKLKPWLSNIHARAPGCPVIVVGTHYDLLPEESREDVVADFEVKLKELMHKPGFPVISCFAIVALNKETRELEQLRNKVKDIVDDFKIKKQPVMGQKVPASYVKLADLLNEEAKKIEKSFPVLTHSQLVRLIKMENLGLDEDDELKQAVNFLHESGVLLHYNESTLQMRDFYFINPGWLCRMMAQVVTVPQINPFIDRNGVMKRSSVHLLFTGKEMSGHNSFSFPSTLIPHYLHLLEKFEIALPRNEEELLIPCRLPHRKPNIEMPVPDRRELVIRCYVMPHTPIGFWSRLLTRLIVFSESKFAETMLCLQEKPQVQFWKEGIFVKWSQTAFFLVDSHKSDHEEIHLTVCNTAHGSRLMGYLVDHVDSLVDEWYPGLTTIDPMLGRELLEKHVPCTMCPGPQLYSFRFEDLLKASENHTEIFCPEHQGMVDLGKLAPDVMLADVEPHFHLDMDQFDFRESPENLCGDGGFGSVYKALYRGKVVAVKVFSAIGDIHPHKMLRQEATILRRLKHPSVIALVGVSLRPVRLVVLEFASNQSLGDVFKSSHNLSRTLQLKISQQVAEGLDYLHSLLIVYRDLKPDNVLVFSLAPDALINAKIADYGISQFTTLFGLTAQEGTPAYRAPEVIRGETYSSQADIFSLGILMYMVVTGGIHPFDGLEFNGEIDKAFADNLPIPPFTKRGCPPWPDYQDLVTQCLNQVPDYRPKAKEVFDRLSSAELFSLREVLPVSVRTTVECMVAQQLDSRNIRLWVASGDNEYMQLSWLNLLDYRNDSLHLNRSRRSVDYYNQGTMFRDGRVLCMLPVNKDHILLGTQAGKIWVFNAISNELEHSSRQLQDSVLSLYLVQ</sequence>
<dbReference type="InterPro" id="IPR056602">
    <property type="entry name" value="Beta-prop_LRRK2"/>
</dbReference>
<dbReference type="NCBIfam" id="TIGR00231">
    <property type="entry name" value="small_GTP"/>
    <property type="match status" value="1"/>
</dbReference>
<evidence type="ECO:0000256" key="5">
    <source>
        <dbReference type="ARBA" id="ARBA00022777"/>
    </source>
</evidence>
<dbReference type="GO" id="GO:0004674">
    <property type="term" value="F:protein serine/threonine kinase activity"/>
    <property type="evidence" value="ECO:0007669"/>
    <property type="project" value="TreeGrafter"/>
</dbReference>
<reference evidence="12" key="1">
    <citation type="submission" date="2021-04" db="EMBL/GenBank/DDBJ databases">
        <authorList>
            <consortium name="Molecular Ecology Group"/>
        </authorList>
    </citation>
    <scope>NUCLEOTIDE SEQUENCE</scope>
</reference>
<keyword evidence="5" id="KW-0418">Kinase</keyword>
<dbReference type="InterPro" id="IPR051681">
    <property type="entry name" value="Ser/Thr_Kinases-Pseudokinases"/>
</dbReference>
<evidence type="ECO:0000313" key="13">
    <source>
        <dbReference type="Proteomes" id="UP000678393"/>
    </source>
</evidence>
<dbReference type="Pfam" id="PF08477">
    <property type="entry name" value="Roc"/>
    <property type="match status" value="1"/>
</dbReference>
<dbReference type="InterPro" id="IPR032171">
    <property type="entry name" value="COR-A"/>
</dbReference>
<dbReference type="Gene3D" id="3.30.70.1390">
    <property type="entry name" value="ROC domain from the Parkinson's disease-associated leucine-rich repeat kinase 2"/>
    <property type="match status" value="1"/>
</dbReference>
<dbReference type="InterPro" id="IPR001806">
    <property type="entry name" value="Small_GTPase"/>
</dbReference>
<keyword evidence="4" id="KW-0547">Nucleotide-binding</keyword>
<name>A0A8S3ZYP2_9EUPU</name>
<evidence type="ECO:0000256" key="8">
    <source>
        <dbReference type="ARBA" id="ARBA00047899"/>
    </source>
</evidence>
<evidence type="ECO:0000256" key="9">
    <source>
        <dbReference type="ARBA" id="ARBA00048679"/>
    </source>
</evidence>
<dbReference type="SMART" id="SM00174">
    <property type="entry name" value="RHO"/>
    <property type="match status" value="1"/>
</dbReference>
<organism evidence="12 13">
    <name type="scientific">Candidula unifasciata</name>
    <dbReference type="NCBI Taxonomy" id="100452"/>
    <lineage>
        <taxon>Eukaryota</taxon>
        <taxon>Metazoa</taxon>
        <taxon>Spiralia</taxon>
        <taxon>Lophotrochozoa</taxon>
        <taxon>Mollusca</taxon>
        <taxon>Gastropoda</taxon>
        <taxon>Heterobranchia</taxon>
        <taxon>Euthyneura</taxon>
        <taxon>Panpulmonata</taxon>
        <taxon>Eupulmonata</taxon>
        <taxon>Stylommatophora</taxon>
        <taxon>Helicina</taxon>
        <taxon>Helicoidea</taxon>
        <taxon>Geomitridae</taxon>
        <taxon>Candidula</taxon>
    </lineage>
</organism>
<evidence type="ECO:0000256" key="1">
    <source>
        <dbReference type="ARBA" id="ARBA00012513"/>
    </source>
</evidence>
<keyword evidence="2" id="KW-0808">Transferase</keyword>
<dbReference type="Gene3D" id="1.10.10.10">
    <property type="entry name" value="Winged helix-like DNA-binding domain superfamily/Winged helix DNA-binding domain"/>
    <property type="match status" value="1"/>
</dbReference>
<dbReference type="InterPro" id="IPR057263">
    <property type="entry name" value="COR-B"/>
</dbReference>
<dbReference type="PROSITE" id="PS51419">
    <property type="entry name" value="RAB"/>
    <property type="match status" value="1"/>
</dbReference>
<dbReference type="SMART" id="SM00220">
    <property type="entry name" value="S_TKc"/>
    <property type="match status" value="1"/>
</dbReference>
<keyword evidence="6" id="KW-0067">ATP-binding</keyword>
<dbReference type="GO" id="GO:0005737">
    <property type="term" value="C:cytoplasm"/>
    <property type="evidence" value="ECO:0007669"/>
    <property type="project" value="UniProtKB-ARBA"/>
</dbReference>
<evidence type="ECO:0000259" key="10">
    <source>
        <dbReference type="PROSITE" id="PS50011"/>
    </source>
</evidence>
<dbReference type="InterPro" id="IPR020859">
    <property type="entry name" value="ROC"/>
</dbReference>
<dbReference type="PANTHER" id="PTHR44329:SF288">
    <property type="entry name" value="MITOGEN-ACTIVATED PROTEIN KINASE KINASE KINASE 20"/>
    <property type="match status" value="1"/>
</dbReference>